<dbReference type="AlphaFoldDB" id="A0A9P4MLE7"/>
<keyword evidence="8" id="KW-1185">Reference proteome</keyword>
<evidence type="ECO:0000313" key="8">
    <source>
        <dbReference type="Proteomes" id="UP000799439"/>
    </source>
</evidence>
<feature type="region of interest" description="Disordered" evidence="5">
    <location>
        <begin position="938"/>
        <end position="967"/>
    </location>
</feature>
<dbReference type="Pfam" id="PF25018">
    <property type="entry name" value="HEAT_IPO9_c"/>
    <property type="match status" value="1"/>
</dbReference>
<feature type="domain" description="Importin N-terminal" evidence="6">
    <location>
        <begin position="23"/>
        <end position="100"/>
    </location>
</feature>
<dbReference type="InterPro" id="IPR011989">
    <property type="entry name" value="ARM-like"/>
</dbReference>
<evidence type="ECO:0000256" key="3">
    <source>
        <dbReference type="ARBA" id="ARBA00022927"/>
    </source>
</evidence>
<dbReference type="PROSITE" id="PS50166">
    <property type="entry name" value="IMPORTIN_B_NT"/>
    <property type="match status" value="1"/>
</dbReference>
<evidence type="ECO:0000256" key="2">
    <source>
        <dbReference type="ARBA" id="ARBA00022448"/>
    </source>
</evidence>
<comment type="caution">
    <text evidence="7">The sequence shown here is derived from an EMBL/GenBank/DDBJ whole genome shotgun (WGS) entry which is preliminary data.</text>
</comment>
<dbReference type="InterPro" id="IPR016024">
    <property type="entry name" value="ARM-type_fold"/>
</dbReference>
<dbReference type="GO" id="GO:0031267">
    <property type="term" value="F:small GTPase binding"/>
    <property type="evidence" value="ECO:0007669"/>
    <property type="project" value="InterPro"/>
</dbReference>
<name>A0A9P4MLE7_9PEZI</name>
<dbReference type="EMBL" id="ML996081">
    <property type="protein sequence ID" value="KAF2157287.1"/>
    <property type="molecule type" value="Genomic_DNA"/>
</dbReference>
<dbReference type="SUPFAM" id="SSF48371">
    <property type="entry name" value="ARM repeat"/>
    <property type="match status" value="1"/>
</dbReference>
<dbReference type="Gene3D" id="1.25.10.10">
    <property type="entry name" value="Leucine-rich Repeat Variant"/>
    <property type="match status" value="1"/>
</dbReference>
<feature type="compositionally biased region" description="Acidic residues" evidence="5">
    <location>
        <begin position="948"/>
        <end position="964"/>
    </location>
</feature>
<feature type="compositionally biased region" description="Low complexity" evidence="5">
    <location>
        <begin position="938"/>
        <end position="947"/>
    </location>
</feature>
<dbReference type="GO" id="GO:0005635">
    <property type="term" value="C:nuclear envelope"/>
    <property type="evidence" value="ECO:0007669"/>
    <property type="project" value="TreeGrafter"/>
</dbReference>
<dbReference type="Proteomes" id="UP000799439">
    <property type="component" value="Unassembled WGS sequence"/>
</dbReference>
<comment type="subcellular location">
    <subcellularLocation>
        <location evidence="1">Nucleus</location>
    </subcellularLocation>
</comment>
<organism evidence="7 8">
    <name type="scientific">Myriangium duriaei CBS 260.36</name>
    <dbReference type="NCBI Taxonomy" id="1168546"/>
    <lineage>
        <taxon>Eukaryota</taxon>
        <taxon>Fungi</taxon>
        <taxon>Dikarya</taxon>
        <taxon>Ascomycota</taxon>
        <taxon>Pezizomycotina</taxon>
        <taxon>Dothideomycetes</taxon>
        <taxon>Dothideomycetidae</taxon>
        <taxon>Myriangiales</taxon>
        <taxon>Myriangiaceae</taxon>
        <taxon>Myriangium</taxon>
    </lineage>
</organism>
<evidence type="ECO:0000256" key="5">
    <source>
        <dbReference type="SAM" id="MobiDB-lite"/>
    </source>
</evidence>
<gene>
    <name evidence="7" type="ORF">K461DRAFT_325756</name>
</gene>
<proteinExistence type="predicted"/>
<dbReference type="SMART" id="SM00913">
    <property type="entry name" value="IBN_N"/>
    <property type="match status" value="1"/>
</dbReference>
<evidence type="ECO:0000259" key="6">
    <source>
        <dbReference type="PROSITE" id="PS50166"/>
    </source>
</evidence>
<sequence length="1036" mass="113792">MEEQLAHLLAETQSSQESPRKNAELQLKQLYHDQSFPLALVSLASHDSIPLNIRQAALLVCKKFVETGWSANLDEFGGQVLINDTNKSTVRQTLLDIALSDTHERKIKSAASLVVSKIATADFPEDWPNLLPDLLALIPQASDARLHGALKVLQDLVEDCLNEEQFFNVAHDLVRTVHDVAVNDARKPTLRALAISAFRSSFDTLEMVMEDHKAAVKGFAEQTLNAWMPFFLDILKSPLPGMPEEDDDGQRDMAAAEYYRGIVALKLQVVKVLMRIRSVFPSVLGPQSLALFSAVWEELSRLEGQYHASYINGDRQSRLEDADGLPYTLDFLIIEELDFMQALLRAPLVKKELERQLQSPQTAGWVVEIMKLAASYSNITTEEEGMWDMDVNIFLSEESSVTANYTPRIACADLVTKLVQWVQGATLDGLYSHIRAVYSTESDWKAKEASLYILNALLRDMQEVERSIPAETANNLVAFVNQSIQQDDDFLRARAHVVAGSLVKTTDGALAHVAPTFLQNCLHTMTSDHSDVVKVSCVRALQQYLSSIPPDMTAPLQTSIIEGLSQFLSQQDLNDLSDNDDVMVALLETLRDAICLDTHVCLDSGGLALLFTIANHGASNFQLSMLITETFEEIASSLADGGPEKFARLCEKVLPSLIGVFDVDSLEEENPLTNLAADLLAVLLEHAPSPLPLGFVSEVMPKLQRLLLGSLEDTLLNSATTAIKCMLERDAEVVFGWHDADGKGGLEVLLIIIDRLLGPLVDDNAASEVGALAAAVVEKAGSERLGPYLSQLLQAVAIRLSTAEKAPIIQSLILVFARLTLISATEVLQFLSSIQIEDGTGLQVVMAKWLEHSVHFAGYDEIRQNVIALTKLYDLSSPILSSVAVKGDLVVPQTSRIMTRSRAKQTPEQYTSVPADLKIIKVLIEELLHASGPTDAAQAAASFANNGAEDEEDGDDDDEWEDDPQGFLDLGAGITKADLMSYGMGGAGGDTLRRRDDETQEYLLGWFREVGERPGFADTYNQLSEAEKEKLRNLLG</sequence>
<dbReference type="InterPro" id="IPR056840">
    <property type="entry name" value="HEAT_IPO9_central"/>
</dbReference>
<dbReference type="GO" id="GO:0006606">
    <property type="term" value="P:protein import into nucleus"/>
    <property type="evidence" value="ECO:0007669"/>
    <property type="project" value="TreeGrafter"/>
</dbReference>
<dbReference type="OrthoDB" id="431626at2759"/>
<dbReference type="PANTHER" id="PTHR10997:SF9">
    <property type="entry name" value="IMPORTIN-9"/>
    <property type="match status" value="1"/>
</dbReference>
<dbReference type="Pfam" id="PF03810">
    <property type="entry name" value="IBN_N"/>
    <property type="match status" value="1"/>
</dbReference>
<dbReference type="InterPro" id="IPR001494">
    <property type="entry name" value="Importin-beta_N"/>
</dbReference>
<evidence type="ECO:0000256" key="4">
    <source>
        <dbReference type="ARBA" id="ARBA00023242"/>
    </source>
</evidence>
<keyword evidence="4" id="KW-0539">Nucleus</keyword>
<protein>
    <submittedName>
        <fullName evidence="7">ARM repeat-containing protein</fullName>
    </submittedName>
</protein>
<accession>A0A9P4MLE7</accession>
<dbReference type="FunFam" id="1.25.10.10:FF:000373">
    <property type="entry name" value="Importin beta-5 subunit, putative"/>
    <property type="match status" value="1"/>
</dbReference>
<dbReference type="PANTHER" id="PTHR10997">
    <property type="entry name" value="IMPORTIN-7, 8, 11"/>
    <property type="match status" value="1"/>
</dbReference>
<keyword evidence="2" id="KW-0813">Transport</keyword>
<keyword evidence="3" id="KW-0653">Protein transport</keyword>
<evidence type="ECO:0000256" key="1">
    <source>
        <dbReference type="ARBA" id="ARBA00004123"/>
    </source>
</evidence>
<evidence type="ECO:0000313" key="7">
    <source>
        <dbReference type="EMBL" id="KAF2157287.1"/>
    </source>
</evidence>
<dbReference type="GO" id="GO:0005829">
    <property type="term" value="C:cytosol"/>
    <property type="evidence" value="ECO:0007669"/>
    <property type="project" value="TreeGrafter"/>
</dbReference>
<reference evidence="7" key="1">
    <citation type="journal article" date="2020" name="Stud. Mycol.">
        <title>101 Dothideomycetes genomes: a test case for predicting lifestyles and emergence of pathogens.</title>
        <authorList>
            <person name="Haridas S."/>
            <person name="Albert R."/>
            <person name="Binder M."/>
            <person name="Bloem J."/>
            <person name="Labutti K."/>
            <person name="Salamov A."/>
            <person name="Andreopoulos B."/>
            <person name="Baker S."/>
            <person name="Barry K."/>
            <person name="Bills G."/>
            <person name="Bluhm B."/>
            <person name="Cannon C."/>
            <person name="Castanera R."/>
            <person name="Culley D."/>
            <person name="Daum C."/>
            <person name="Ezra D."/>
            <person name="Gonzalez J."/>
            <person name="Henrissat B."/>
            <person name="Kuo A."/>
            <person name="Liang C."/>
            <person name="Lipzen A."/>
            <person name="Lutzoni F."/>
            <person name="Magnuson J."/>
            <person name="Mondo S."/>
            <person name="Nolan M."/>
            <person name="Ohm R."/>
            <person name="Pangilinan J."/>
            <person name="Park H.-J."/>
            <person name="Ramirez L."/>
            <person name="Alfaro M."/>
            <person name="Sun H."/>
            <person name="Tritt A."/>
            <person name="Yoshinaga Y."/>
            <person name="Zwiers L.-H."/>
            <person name="Turgeon B."/>
            <person name="Goodwin S."/>
            <person name="Spatafora J."/>
            <person name="Crous P."/>
            <person name="Grigoriev I."/>
        </authorList>
    </citation>
    <scope>NUCLEOTIDE SEQUENCE</scope>
    <source>
        <strain evidence="7">CBS 260.36</strain>
    </source>
</reference>